<comment type="similarity">
    <text evidence="3">Belongs to the claudin family.</text>
</comment>
<dbReference type="PROSITE" id="PS01346">
    <property type="entry name" value="CLAUDIN"/>
    <property type="match status" value="1"/>
</dbReference>
<keyword evidence="4" id="KW-0796">Tight junction</keyword>
<feature type="transmembrane region" description="Helical" evidence="11">
    <location>
        <begin position="174"/>
        <end position="194"/>
    </location>
</feature>
<evidence type="ECO:0000256" key="9">
    <source>
        <dbReference type="ARBA" id="ARBA00023136"/>
    </source>
</evidence>
<reference evidence="12" key="2">
    <citation type="submission" date="2025-08" db="UniProtKB">
        <authorList>
            <consortium name="Ensembl"/>
        </authorList>
    </citation>
    <scope>IDENTIFICATION</scope>
</reference>
<evidence type="ECO:0000256" key="2">
    <source>
        <dbReference type="ARBA" id="ARBA00004651"/>
    </source>
</evidence>
<keyword evidence="5" id="KW-1003">Cell membrane</keyword>
<dbReference type="PANTHER" id="PTHR12002">
    <property type="entry name" value="CLAUDIN"/>
    <property type="match status" value="1"/>
</dbReference>
<gene>
    <name evidence="12" type="primary">CLDN1</name>
</gene>
<feature type="transmembrane region" description="Helical" evidence="11">
    <location>
        <begin position="58"/>
        <end position="77"/>
    </location>
</feature>
<organism evidence="12 13">
    <name type="scientific">Pygocentrus nattereri</name>
    <name type="common">Red-bellied piranha</name>
    <dbReference type="NCBI Taxonomy" id="42514"/>
    <lineage>
        <taxon>Eukaryota</taxon>
        <taxon>Metazoa</taxon>
        <taxon>Chordata</taxon>
        <taxon>Craniata</taxon>
        <taxon>Vertebrata</taxon>
        <taxon>Euteleostomi</taxon>
        <taxon>Actinopterygii</taxon>
        <taxon>Neopterygii</taxon>
        <taxon>Teleostei</taxon>
        <taxon>Ostariophysi</taxon>
        <taxon>Characiformes</taxon>
        <taxon>Characoidei</taxon>
        <taxon>Pygocentrus</taxon>
    </lineage>
</organism>
<dbReference type="Gene3D" id="1.20.140.150">
    <property type="match status" value="1"/>
</dbReference>
<dbReference type="GeneTree" id="ENSGT00940000155387"/>
<comment type="subcellular location">
    <subcellularLocation>
        <location evidence="1">Cell junction</location>
        <location evidence="1">Tight junction</location>
    </subcellularLocation>
    <subcellularLocation>
        <location evidence="2">Cell membrane</location>
        <topology evidence="2">Multi-pass membrane protein</topology>
    </subcellularLocation>
</comment>
<evidence type="ECO:0000256" key="1">
    <source>
        <dbReference type="ARBA" id="ARBA00004435"/>
    </source>
</evidence>
<keyword evidence="7" id="KW-0965">Cell junction</keyword>
<protein>
    <recommendedName>
        <fullName evidence="14">Claudin</fullName>
    </recommendedName>
</protein>
<dbReference type="PRINTS" id="PR01385">
    <property type="entry name" value="CLAUDIN14"/>
</dbReference>
<evidence type="ECO:0000256" key="4">
    <source>
        <dbReference type="ARBA" id="ARBA00022427"/>
    </source>
</evidence>
<sequence length="268" mass="28732">MGPSQKLRGCSSKVVNSWPSFRQQFLSCRSAKHLTVLFSLTSSLFWETSNFFDQMANSGLQLLGYILAFLGFVGLIASTTMTEWKMSSYAGDNIITAQAVYEGLWQSCVYQSTGQLQCKVYDSLLQLPLEIQAARGFMVAGILFCAFGILVAAVGMQCTTCLADSPDIKNKVALAGGVVFIIAGVLAFIATIWYGDNIRRQFFSPSTPTNGRYEFGKALYIGWGASTLTIIGGSLLCCNCGGKSPGGGSAPRYPAARSGQPNSSGNYV</sequence>
<dbReference type="GO" id="GO:0005198">
    <property type="term" value="F:structural molecule activity"/>
    <property type="evidence" value="ECO:0007669"/>
    <property type="project" value="InterPro"/>
</dbReference>
<dbReference type="InterPro" id="IPR006187">
    <property type="entry name" value="Claudin"/>
</dbReference>
<keyword evidence="6 11" id="KW-0812">Transmembrane</keyword>
<feature type="compositionally biased region" description="Polar residues" evidence="10">
    <location>
        <begin position="259"/>
        <end position="268"/>
    </location>
</feature>
<evidence type="ECO:0000256" key="6">
    <source>
        <dbReference type="ARBA" id="ARBA00022692"/>
    </source>
</evidence>
<evidence type="ECO:0000256" key="7">
    <source>
        <dbReference type="ARBA" id="ARBA00022949"/>
    </source>
</evidence>
<dbReference type="Ensembl" id="ENSPNAT00000061794.1">
    <property type="protein sequence ID" value="ENSPNAP00000076708.1"/>
    <property type="gene ID" value="ENSPNAG00000033524.1"/>
</dbReference>
<accession>A0AAR2LJH4</accession>
<feature type="transmembrane region" description="Helical" evidence="11">
    <location>
        <begin position="136"/>
        <end position="154"/>
    </location>
</feature>
<evidence type="ECO:0008006" key="14">
    <source>
        <dbReference type="Google" id="ProtNLM"/>
    </source>
</evidence>
<dbReference type="PRINTS" id="PR01077">
    <property type="entry name" value="CLAUDIN"/>
</dbReference>
<dbReference type="GO" id="GO:0005886">
    <property type="term" value="C:plasma membrane"/>
    <property type="evidence" value="ECO:0007669"/>
    <property type="project" value="UniProtKB-SubCell"/>
</dbReference>
<feature type="region of interest" description="Disordered" evidence="10">
    <location>
        <begin position="245"/>
        <end position="268"/>
    </location>
</feature>
<dbReference type="Pfam" id="PF00822">
    <property type="entry name" value="PMP22_Claudin"/>
    <property type="match status" value="1"/>
</dbReference>
<dbReference type="FunFam" id="1.20.140.150:FF:000001">
    <property type="entry name" value="Claudin"/>
    <property type="match status" value="1"/>
</dbReference>
<evidence type="ECO:0000313" key="12">
    <source>
        <dbReference type="Ensembl" id="ENSPNAP00000076708.1"/>
    </source>
</evidence>
<keyword evidence="13" id="KW-1185">Reference proteome</keyword>
<evidence type="ECO:0000256" key="11">
    <source>
        <dbReference type="SAM" id="Phobius"/>
    </source>
</evidence>
<dbReference type="GO" id="GO:0005923">
    <property type="term" value="C:bicellular tight junction"/>
    <property type="evidence" value="ECO:0007669"/>
    <property type="project" value="UniProtKB-SubCell"/>
</dbReference>
<reference evidence="12 13" key="1">
    <citation type="submission" date="2020-10" db="EMBL/GenBank/DDBJ databases">
        <title>Pygocentrus nattereri (red-bellied piranha) genome, fPygNat1, primary haplotype.</title>
        <authorList>
            <person name="Myers G."/>
            <person name="Meyer A."/>
            <person name="Karagic N."/>
            <person name="Pippel M."/>
            <person name="Winkler S."/>
            <person name="Tracey A."/>
            <person name="Wood J."/>
            <person name="Formenti G."/>
            <person name="Howe K."/>
            <person name="Fedrigo O."/>
            <person name="Jarvis E.D."/>
        </authorList>
    </citation>
    <scope>NUCLEOTIDE SEQUENCE [LARGE SCALE GENOMIC DNA]</scope>
</reference>
<keyword evidence="9 11" id="KW-0472">Membrane</keyword>
<dbReference type="InterPro" id="IPR004031">
    <property type="entry name" value="PMP22/EMP/MP20/Claudin"/>
</dbReference>
<dbReference type="AlphaFoldDB" id="A0AAR2LJH4"/>
<keyword evidence="8 11" id="KW-1133">Transmembrane helix</keyword>
<evidence type="ECO:0000256" key="5">
    <source>
        <dbReference type="ARBA" id="ARBA00022475"/>
    </source>
</evidence>
<reference evidence="12" key="3">
    <citation type="submission" date="2025-09" db="UniProtKB">
        <authorList>
            <consortium name="Ensembl"/>
        </authorList>
    </citation>
    <scope>IDENTIFICATION</scope>
</reference>
<proteinExistence type="inferred from homology"/>
<evidence type="ECO:0000256" key="3">
    <source>
        <dbReference type="ARBA" id="ARBA00008295"/>
    </source>
</evidence>
<dbReference type="Proteomes" id="UP001501920">
    <property type="component" value="Chromosome 2"/>
</dbReference>
<evidence type="ECO:0000256" key="8">
    <source>
        <dbReference type="ARBA" id="ARBA00022989"/>
    </source>
</evidence>
<evidence type="ECO:0000313" key="13">
    <source>
        <dbReference type="Proteomes" id="UP001501920"/>
    </source>
</evidence>
<dbReference type="InterPro" id="IPR017974">
    <property type="entry name" value="Claudin_CS"/>
</dbReference>
<evidence type="ECO:0000256" key="10">
    <source>
        <dbReference type="SAM" id="MobiDB-lite"/>
    </source>
</evidence>
<name>A0AAR2LJH4_PYGNA</name>